<name>A0AAV5TZS6_9BILA</name>
<dbReference type="Proteomes" id="UP001432027">
    <property type="component" value="Unassembled WGS sequence"/>
</dbReference>
<sequence>LNLESLLIERATTMSIEVMRIRKQKRKKESEQYLENTLLSMDIVIDEKTSNNGSDTVVEDTVDDGADPMDYFNILGLPTELISHSISFL</sequence>
<accession>A0AAV5TZS6</accession>
<organism evidence="1 2">
    <name type="scientific">Pristionchus entomophagus</name>
    <dbReference type="NCBI Taxonomy" id="358040"/>
    <lineage>
        <taxon>Eukaryota</taxon>
        <taxon>Metazoa</taxon>
        <taxon>Ecdysozoa</taxon>
        <taxon>Nematoda</taxon>
        <taxon>Chromadorea</taxon>
        <taxon>Rhabditida</taxon>
        <taxon>Rhabditina</taxon>
        <taxon>Diplogasteromorpha</taxon>
        <taxon>Diplogasteroidea</taxon>
        <taxon>Neodiplogasteridae</taxon>
        <taxon>Pristionchus</taxon>
    </lineage>
</organism>
<proteinExistence type="predicted"/>
<protein>
    <submittedName>
        <fullName evidence="1">Uncharacterized protein</fullName>
    </submittedName>
</protein>
<keyword evidence="2" id="KW-1185">Reference proteome</keyword>
<dbReference type="EMBL" id="BTSX01000005">
    <property type="protein sequence ID" value="GMS99698.1"/>
    <property type="molecule type" value="Genomic_DNA"/>
</dbReference>
<evidence type="ECO:0000313" key="1">
    <source>
        <dbReference type="EMBL" id="GMS99698.1"/>
    </source>
</evidence>
<feature type="non-terminal residue" evidence="1">
    <location>
        <position position="89"/>
    </location>
</feature>
<dbReference type="AlphaFoldDB" id="A0AAV5TZS6"/>
<evidence type="ECO:0000313" key="2">
    <source>
        <dbReference type="Proteomes" id="UP001432027"/>
    </source>
</evidence>
<comment type="caution">
    <text evidence="1">The sequence shown here is derived from an EMBL/GenBank/DDBJ whole genome shotgun (WGS) entry which is preliminary data.</text>
</comment>
<feature type="non-terminal residue" evidence="1">
    <location>
        <position position="1"/>
    </location>
</feature>
<gene>
    <name evidence="1" type="ORF">PENTCL1PPCAC_21873</name>
</gene>
<reference evidence="1" key="1">
    <citation type="submission" date="2023-10" db="EMBL/GenBank/DDBJ databases">
        <title>Genome assembly of Pristionchus species.</title>
        <authorList>
            <person name="Yoshida K."/>
            <person name="Sommer R.J."/>
        </authorList>
    </citation>
    <scope>NUCLEOTIDE SEQUENCE</scope>
    <source>
        <strain evidence="1">RS0144</strain>
    </source>
</reference>